<gene>
    <name evidence="1" type="ORF">GTH24_06605</name>
</gene>
<dbReference type="Proteomes" id="UP000503287">
    <property type="component" value="Chromosome"/>
</dbReference>
<evidence type="ECO:0000313" key="2">
    <source>
        <dbReference type="Proteomes" id="UP000503287"/>
    </source>
</evidence>
<dbReference type="RefSeq" id="WP_164526108.1">
    <property type="nucleotide sequence ID" value="NZ_CP047344.1"/>
</dbReference>
<protein>
    <submittedName>
        <fullName evidence="1">Uncharacterized protein</fullName>
    </submittedName>
</protein>
<evidence type="ECO:0000313" key="1">
    <source>
        <dbReference type="EMBL" id="QIF93579.1"/>
    </source>
</evidence>
<dbReference type="AlphaFoldDB" id="A0A6G6SKJ6"/>
<sequence>MSITPEFVEYDENGYWAHSKLPYSENGNEIMQWVTENQLEQLCIYMSEDVGESSPLFQSYFIHGNPNVSSWMPTEPAGKEWFIGAIYDSEDGPVCLWLRSSKYQLKERFLKAHREAEKTAYEYFCACDIGEERIHAHEIYQRIRTATRIGG</sequence>
<dbReference type="EMBL" id="CP047344">
    <property type="protein sequence ID" value="QIF93579.1"/>
    <property type="molecule type" value="Genomic_DNA"/>
</dbReference>
<reference evidence="1 2" key="1">
    <citation type="submission" date="2020-01" db="EMBL/GenBank/DDBJ databases">
        <title>The genomic epidemiology of tigecycline resistance gene tet(X) variants in a swine farm in China.</title>
        <authorList>
            <person name="Peng K."/>
            <person name="Li R."/>
        </authorList>
    </citation>
    <scope>NUCLEOTIDE SEQUENCE [LARGE SCALE GENOMIC DNA]</scope>
    <source>
        <strain evidence="1 2">ZN3</strain>
    </source>
</reference>
<keyword evidence="2" id="KW-1185">Reference proteome</keyword>
<accession>A0A6G6SKJ6</accession>
<proteinExistence type="predicted"/>
<name>A0A6G6SKJ6_PROVU</name>
<organism evidence="1 2">
    <name type="scientific">Proteus vulgaris</name>
    <dbReference type="NCBI Taxonomy" id="585"/>
    <lineage>
        <taxon>Bacteria</taxon>
        <taxon>Pseudomonadati</taxon>
        <taxon>Pseudomonadota</taxon>
        <taxon>Gammaproteobacteria</taxon>
        <taxon>Enterobacterales</taxon>
        <taxon>Morganellaceae</taxon>
        <taxon>Proteus</taxon>
    </lineage>
</organism>